<keyword evidence="1" id="KW-1133">Transmembrane helix</keyword>
<sequence>MDVLLLYVPHNPSSITIAQSLHSHSHFAPHLSLFSRPRTSQSGVHLSFLGSRLKQPSARLVRCHSNSGPPSPESDGEDIVPVLGIDETLSKFQHRTQIFFAVLFWMSLFFWACATDGNNDGGSGKGSRFRR</sequence>
<keyword evidence="1" id="KW-0812">Transmembrane</keyword>
<evidence type="ECO:0000313" key="3">
    <source>
        <dbReference type="Proteomes" id="UP001177140"/>
    </source>
</evidence>
<dbReference type="Proteomes" id="UP001177140">
    <property type="component" value="Unassembled WGS sequence"/>
</dbReference>
<comment type="caution">
    <text evidence="2">The sequence shown here is derived from an EMBL/GenBank/DDBJ whole genome shotgun (WGS) entry which is preliminary data.</text>
</comment>
<reference evidence="2" key="1">
    <citation type="submission" date="2022-03" db="EMBL/GenBank/DDBJ databases">
        <title>A functionally conserved STORR gene fusion in Papaver species that diverged 16.8 million years ago.</title>
        <authorList>
            <person name="Catania T."/>
        </authorList>
    </citation>
    <scope>NUCLEOTIDE SEQUENCE</scope>
    <source>
        <strain evidence="2">S-191538</strain>
    </source>
</reference>
<feature type="transmembrane region" description="Helical" evidence="1">
    <location>
        <begin position="98"/>
        <end position="117"/>
    </location>
</feature>
<dbReference type="AlphaFoldDB" id="A0AA42AS21"/>
<evidence type="ECO:0000313" key="2">
    <source>
        <dbReference type="EMBL" id="MCL7040168.1"/>
    </source>
</evidence>
<dbReference type="PANTHER" id="PTHR37706">
    <property type="entry name" value="TRANSMEMBRANE PROTEIN"/>
    <property type="match status" value="1"/>
</dbReference>
<evidence type="ECO:0000256" key="1">
    <source>
        <dbReference type="SAM" id="Phobius"/>
    </source>
</evidence>
<protein>
    <submittedName>
        <fullName evidence="2">Uncharacterized protein</fullName>
    </submittedName>
</protein>
<keyword evidence="1" id="KW-0472">Membrane</keyword>
<dbReference type="PANTHER" id="PTHR37706:SF2">
    <property type="entry name" value="TRANSMEMBRANE PROTEIN"/>
    <property type="match status" value="1"/>
</dbReference>
<name>A0AA42AS21_PAPNU</name>
<keyword evidence="3" id="KW-1185">Reference proteome</keyword>
<accession>A0AA42AS21</accession>
<dbReference type="EMBL" id="JAJJMA010209326">
    <property type="protein sequence ID" value="MCL7040168.1"/>
    <property type="molecule type" value="Genomic_DNA"/>
</dbReference>
<proteinExistence type="predicted"/>
<organism evidence="2 3">
    <name type="scientific">Papaver nudicaule</name>
    <name type="common">Iceland poppy</name>
    <dbReference type="NCBI Taxonomy" id="74823"/>
    <lineage>
        <taxon>Eukaryota</taxon>
        <taxon>Viridiplantae</taxon>
        <taxon>Streptophyta</taxon>
        <taxon>Embryophyta</taxon>
        <taxon>Tracheophyta</taxon>
        <taxon>Spermatophyta</taxon>
        <taxon>Magnoliopsida</taxon>
        <taxon>Ranunculales</taxon>
        <taxon>Papaveraceae</taxon>
        <taxon>Papaveroideae</taxon>
        <taxon>Papaver</taxon>
    </lineage>
</organism>
<gene>
    <name evidence="2" type="ORF">MKW94_003003</name>
</gene>